<sequence length="252" mass="28586">MAGGYEGVHGGYGYGERNPEGVRQLDFAVANELVITNSMFQKKSSHLVTYQSGGASTQVDYILTRKNNFRHVTNTKVVPNEECALQHKLVICDTFLKFSKKRRQVFTPRLRVWKLRDPGIKVKFLNEVKAGLDSADARTDPIEDTWQSLKGSLMGASEKICGYTKKGNWRNQTWWWDDSVSPAIDEKRRLWKVWKKGGSKQEYLTSKRTAKSIVRAAKRKAEASKFASVEKDDKDVFRIAMENGEGVQGRCG</sequence>
<evidence type="ECO:0000313" key="1">
    <source>
        <dbReference type="EMBL" id="EDO29120.1"/>
    </source>
</evidence>
<dbReference type="STRING" id="45351.A7T4J4"/>
<name>A7T4J4_NEMVE</name>
<dbReference type="Gene3D" id="3.60.10.10">
    <property type="entry name" value="Endonuclease/exonuclease/phosphatase"/>
    <property type="match status" value="1"/>
</dbReference>
<dbReference type="InterPro" id="IPR027124">
    <property type="entry name" value="Swc5/CFDP1/2"/>
</dbReference>
<dbReference type="EMBL" id="DS470883">
    <property type="protein sequence ID" value="EDO29120.1"/>
    <property type="molecule type" value="Genomic_DNA"/>
</dbReference>
<dbReference type="InterPro" id="IPR036691">
    <property type="entry name" value="Endo/exonu/phosph_ase_sf"/>
</dbReference>
<dbReference type="eggNOG" id="KOG1075">
    <property type="taxonomic scope" value="Eukaryota"/>
</dbReference>
<protein>
    <submittedName>
        <fullName evidence="1">Uncharacterized protein</fullName>
    </submittedName>
</protein>
<dbReference type="Proteomes" id="UP000001593">
    <property type="component" value="Unassembled WGS sequence"/>
</dbReference>
<organism evidence="1 2">
    <name type="scientific">Nematostella vectensis</name>
    <name type="common">Starlet sea anemone</name>
    <dbReference type="NCBI Taxonomy" id="45351"/>
    <lineage>
        <taxon>Eukaryota</taxon>
        <taxon>Metazoa</taxon>
        <taxon>Cnidaria</taxon>
        <taxon>Anthozoa</taxon>
        <taxon>Hexacorallia</taxon>
        <taxon>Actiniaria</taxon>
        <taxon>Edwardsiidae</taxon>
        <taxon>Nematostella</taxon>
    </lineage>
</organism>
<feature type="non-terminal residue" evidence="1">
    <location>
        <position position="252"/>
    </location>
</feature>
<accession>A7T4J4</accession>
<proteinExistence type="predicted"/>
<dbReference type="KEGG" id="nve:5499634"/>
<dbReference type="PhylomeDB" id="A7T4J4"/>
<keyword evidence="2" id="KW-1185">Reference proteome</keyword>
<dbReference type="HOGENOM" id="CLU_000680_8_1_1"/>
<dbReference type="InParanoid" id="A7T4J4"/>
<gene>
    <name evidence="1" type="ORF">NEMVEDRAFT_v1g222234</name>
</gene>
<evidence type="ECO:0000313" key="2">
    <source>
        <dbReference type="Proteomes" id="UP000001593"/>
    </source>
</evidence>
<reference evidence="1 2" key="1">
    <citation type="journal article" date="2007" name="Science">
        <title>Sea anemone genome reveals ancestral eumetazoan gene repertoire and genomic organization.</title>
        <authorList>
            <person name="Putnam N.H."/>
            <person name="Srivastava M."/>
            <person name="Hellsten U."/>
            <person name="Dirks B."/>
            <person name="Chapman J."/>
            <person name="Salamov A."/>
            <person name="Terry A."/>
            <person name="Shapiro H."/>
            <person name="Lindquist E."/>
            <person name="Kapitonov V.V."/>
            <person name="Jurka J."/>
            <person name="Genikhovich G."/>
            <person name="Grigoriev I.V."/>
            <person name="Lucas S.M."/>
            <person name="Steele R.E."/>
            <person name="Finnerty J.R."/>
            <person name="Technau U."/>
            <person name="Martindale M.Q."/>
            <person name="Rokhsar D.S."/>
        </authorList>
    </citation>
    <scope>NUCLEOTIDE SEQUENCE [LARGE SCALE GENOMIC DNA]</scope>
    <source>
        <strain evidence="2">CH2 X CH6</strain>
    </source>
</reference>
<dbReference type="PANTHER" id="PTHR23227:SF83">
    <property type="entry name" value="ENDONUCLEASE_EXONUCLEASE_PHOSPHATASE DOMAIN-CONTAINING PROTEIN"/>
    <property type="match status" value="1"/>
</dbReference>
<dbReference type="AlphaFoldDB" id="A7T4J4"/>
<dbReference type="PANTHER" id="PTHR23227">
    <property type="entry name" value="BUCENTAUR RELATED"/>
    <property type="match status" value="1"/>
</dbReference>